<organism evidence="1 2">
    <name type="scientific">Ixodes persulcatus</name>
    <name type="common">Taiga tick</name>
    <dbReference type="NCBI Taxonomy" id="34615"/>
    <lineage>
        <taxon>Eukaryota</taxon>
        <taxon>Metazoa</taxon>
        <taxon>Ecdysozoa</taxon>
        <taxon>Arthropoda</taxon>
        <taxon>Chelicerata</taxon>
        <taxon>Arachnida</taxon>
        <taxon>Acari</taxon>
        <taxon>Parasitiformes</taxon>
        <taxon>Ixodida</taxon>
        <taxon>Ixodoidea</taxon>
        <taxon>Ixodidae</taxon>
        <taxon>Ixodinae</taxon>
        <taxon>Ixodes</taxon>
    </lineage>
</organism>
<evidence type="ECO:0000313" key="1">
    <source>
        <dbReference type="EMBL" id="KAG0416130.1"/>
    </source>
</evidence>
<reference evidence="1 2" key="1">
    <citation type="journal article" date="2020" name="Cell">
        <title>Large-Scale Comparative Analyses of Tick Genomes Elucidate Their Genetic Diversity and Vector Capacities.</title>
        <authorList>
            <consortium name="Tick Genome and Microbiome Consortium (TIGMIC)"/>
            <person name="Jia N."/>
            <person name="Wang J."/>
            <person name="Shi W."/>
            <person name="Du L."/>
            <person name="Sun Y."/>
            <person name="Zhan W."/>
            <person name="Jiang J.F."/>
            <person name="Wang Q."/>
            <person name="Zhang B."/>
            <person name="Ji P."/>
            <person name="Bell-Sakyi L."/>
            <person name="Cui X.M."/>
            <person name="Yuan T.T."/>
            <person name="Jiang B.G."/>
            <person name="Yang W.F."/>
            <person name="Lam T.T."/>
            <person name="Chang Q.C."/>
            <person name="Ding S.J."/>
            <person name="Wang X.J."/>
            <person name="Zhu J.G."/>
            <person name="Ruan X.D."/>
            <person name="Zhao L."/>
            <person name="Wei J.T."/>
            <person name="Ye R.Z."/>
            <person name="Que T.C."/>
            <person name="Du C.H."/>
            <person name="Zhou Y.H."/>
            <person name="Cheng J.X."/>
            <person name="Dai P.F."/>
            <person name="Guo W.B."/>
            <person name="Han X.H."/>
            <person name="Huang E.J."/>
            <person name="Li L.F."/>
            <person name="Wei W."/>
            <person name="Gao Y.C."/>
            <person name="Liu J.Z."/>
            <person name="Shao H.Z."/>
            <person name="Wang X."/>
            <person name="Wang C.C."/>
            <person name="Yang T.C."/>
            <person name="Huo Q.B."/>
            <person name="Li W."/>
            <person name="Chen H.Y."/>
            <person name="Chen S.E."/>
            <person name="Zhou L.G."/>
            <person name="Ni X.B."/>
            <person name="Tian J.H."/>
            <person name="Sheng Y."/>
            <person name="Liu T."/>
            <person name="Pan Y.S."/>
            <person name="Xia L.Y."/>
            <person name="Li J."/>
            <person name="Zhao F."/>
            <person name="Cao W.C."/>
        </authorList>
    </citation>
    <scope>NUCLEOTIDE SEQUENCE [LARGE SCALE GENOMIC DNA]</scope>
    <source>
        <strain evidence="1">Iper-2018</strain>
    </source>
</reference>
<proteinExistence type="predicted"/>
<dbReference type="EMBL" id="JABSTQ010010988">
    <property type="protein sequence ID" value="KAG0416130.1"/>
    <property type="molecule type" value="Genomic_DNA"/>
</dbReference>
<accession>A0AC60P9L2</accession>
<dbReference type="Proteomes" id="UP000805193">
    <property type="component" value="Unassembled WGS sequence"/>
</dbReference>
<protein>
    <submittedName>
        <fullName evidence="1">Uncharacterized protein</fullName>
    </submittedName>
</protein>
<comment type="caution">
    <text evidence="1">The sequence shown here is derived from an EMBL/GenBank/DDBJ whole genome shotgun (WGS) entry which is preliminary data.</text>
</comment>
<name>A0AC60P9L2_IXOPE</name>
<keyword evidence="2" id="KW-1185">Reference proteome</keyword>
<evidence type="ECO:0000313" key="2">
    <source>
        <dbReference type="Proteomes" id="UP000805193"/>
    </source>
</evidence>
<gene>
    <name evidence="1" type="ORF">HPB47_006693</name>
</gene>
<sequence length="89" mass="10396">MSKAEKRVRPEVTVKSFENCCIANCFDGFKDDDQWDTEGSVRGKRGLEQWHKGPAFERQRVLEVSMLLDYSVPFVWFLELESFATCEKI</sequence>